<sequence>MKKTTTILAALGLAASGSAAFAAAHAMDPAAVTCAEYIAMDDEGKMGLAEAVKTALESPADADALMIEIDAACSESGAEDLAVLTAATAG</sequence>
<evidence type="ECO:0000313" key="2">
    <source>
        <dbReference type="EMBL" id="SIS85041.1"/>
    </source>
</evidence>
<dbReference type="STRING" id="633194.SAMN05421759_104291"/>
<evidence type="ECO:0000256" key="1">
    <source>
        <dbReference type="SAM" id="SignalP"/>
    </source>
</evidence>
<proteinExistence type="predicted"/>
<name>A0A1N7MGA3_9RHOB</name>
<evidence type="ECO:0000313" key="3">
    <source>
        <dbReference type="Proteomes" id="UP000186684"/>
    </source>
</evidence>
<dbReference type="AlphaFoldDB" id="A0A1N7MGA3"/>
<gene>
    <name evidence="2" type="ORF">SAMN05421759_104291</name>
</gene>
<keyword evidence="1" id="KW-0732">Signal</keyword>
<accession>A0A1N7MGA3</accession>
<feature type="signal peptide" evidence="1">
    <location>
        <begin position="1"/>
        <end position="22"/>
    </location>
</feature>
<feature type="chain" id="PRO_5009943485" evidence="1">
    <location>
        <begin position="23"/>
        <end position="90"/>
    </location>
</feature>
<dbReference type="OrthoDB" id="7876744at2"/>
<dbReference type="Proteomes" id="UP000186684">
    <property type="component" value="Unassembled WGS sequence"/>
</dbReference>
<organism evidence="2 3">
    <name type="scientific">Roseivivax lentus</name>
    <dbReference type="NCBI Taxonomy" id="633194"/>
    <lineage>
        <taxon>Bacteria</taxon>
        <taxon>Pseudomonadati</taxon>
        <taxon>Pseudomonadota</taxon>
        <taxon>Alphaproteobacteria</taxon>
        <taxon>Rhodobacterales</taxon>
        <taxon>Roseobacteraceae</taxon>
        <taxon>Roseivivax</taxon>
    </lineage>
</organism>
<keyword evidence="3" id="KW-1185">Reference proteome</keyword>
<dbReference type="EMBL" id="FTOQ01000004">
    <property type="protein sequence ID" value="SIS85041.1"/>
    <property type="molecule type" value="Genomic_DNA"/>
</dbReference>
<dbReference type="RefSeq" id="WP_076447796.1">
    <property type="nucleotide sequence ID" value="NZ_FTOQ01000004.1"/>
</dbReference>
<protein>
    <submittedName>
        <fullName evidence="2">HdeA/HdeB family protein</fullName>
    </submittedName>
</protein>
<reference evidence="3" key="1">
    <citation type="submission" date="2017-01" db="EMBL/GenBank/DDBJ databases">
        <authorList>
            <person name="Varghese N."/>
            <person name="Submissions S."/>
        </authorList>
    </citation>
    <scope>NUCLEOTIDE SEQUENCE [LARGE SCALE GENOMIC DNA]</scope>
    <source>
        <strain evidence="3">DSM 29430</strain>
    </source>
</reference>